<feature type="transmembrane region" description="Helical" evidence="1">
    <location>
        <begin position="21"/>
        <end position="43"/>
    </location>
</feature>
<dbReference type="Proteomes" id="UP001225598">
    <property type="component" value="Chromosome"/>
</dbReference>
<feature type="transmembrane region" description="Helical" evidence="1">
    <location>
        <begin position="112"/>
        <end position="131"/>
    </location>
</feature>
<accession>A0ABY8VB32</accession>
<dbReference type="RefSeq" id="WP_284823563.1">
    <property type="nucleotide sequence ID" value="NZ_CP126969.1"/>
</dbReference>
<feature type="transmembrane region" description="Helical" evidence="1">
    <location>
        <begin position="310"/>
        <end position="331"/>
    </location>
</feature>
<feature type="transmembrane region" description="Helical" evidence="1">
    <location>
        <begin position="408"/>
        <end position="432"/>
    </location>
</feature>
<feature type="transmembrane region" description="Helical" evidence="1">
    <location>
        <begin position="229"/>
        <end position="250"/>
    </location>
</feature>
<feature type="transmembrane region" description="Helical" evidence="1">
    <location>
        <begin position="487"/>
        <end position="511"/>
    </location>
</feature>
<dbReference type="EMBL" id="CP126969">
    <property type="protein sequence ID" value="WIM66870.1"/>
    <property type="molecule type" value="Genomic_DNA"/>
</dbReference>
<keyword evidence="3" id="KW-1185">Reference proteome</keyword>
<feature type="transmembrane region" description="Helical" evidence="1">
    <location>
        <begin position="453"/>
        <end position="475"/>
    </location>
</feature>
<organism evidence="2 3">
    <name type="scientific">Corynebacterium breve</name>
    <dbReference type="NCBI Taxonomy" id="3049799"/>
    <lineage>
        <taxon>Bacteria</taxon>
        <taxon>Bacillati</taxon>
        <taxon>Actinomycetota</taxon>
        <taxon>Actinomycetes</taxon>
        <taxon>Mycobacteriales</taxon>
        <taxon>Corynebacteriaceae</taxon>
        <taxon>Corynebacterium</taxon>
    </lineage>
</organism>
<gene>
    <name evidence="2" type="ORF">QP027_06940</name>
</gene>
<keyword evidence="1" id="KW-0812">Transmembrane</keyword>
<protein>
    <recommendedName>
        <fullName evidence="4">ABC transporter permease</fullName>
    </recommendedName>
</protein>
<feature type="transmembrane region" description="Helical" evidence="1">
    <location>
        <begin position="55"/>
        <end position="76"/>
    </location>
</feature>
<reference evidence="2 3" key="1">
    <citation type="submission" date="2023-05" db="EMBL/GenBank/DDBJ databases">
        <title>Corynebacterium suedekumii sp. nov. and Corynebacterium breve sp. nov. isolated from raw cow's milk.</title>
        <authorList>
            <person name="Baer M.K."/>
            <person name="Mehl L."/>
            <person name="Hellmuth R."/>
            <person name="Marke G."/>
            <person name="Lipski A."/>
        </authorList>
    </citation>
    <scope>NUCLEOTIDE SEQUENCE [LARGE SCALE GENOMIC DNA]</scope>
    <source>
        <strain evidence="2 3">R4</strain>
    </source>
</reference>
<evidence type="ECO:0000256" key="1">
    <source>
        <dbReference type="SAM" id="Phobius"/>
    </source>
</evidence>
<evidence type="ECO:0008006" key="4">
    <source>
        <dbReference type="Google" id="ProtNLM"/>
    </source>
</evidence>
<sequence>MTRLLLKLHRTLWWRNVKTNPSIMMIAVVIILYTLAGLLAIIGTFSYATIDHQDWYALAGACALGTGAFAIAAIVFPNGENQISPAQLASQPVTTKDVLPAMGWASVFTSRGIAAILSTTVTMIATVWLFTAQGKTAAAIVSIPMLLLAFVTTLLLGELVTSANRGTTRKSQELSNVLSMVVGIAAIFGYTQITSSFGTLPLESIGKYAAWTPLAAAPGALGSAMYGHWLAAILQLLIAVVTVVAGAWLWHRLTVRELVAPLDRRGAEDPKKKKKQHTGEFPLLMPGLKYGQGTMIYSRALRYLRRDSRLLGNLIILPLFAIGLIAQSFFFEPSVTLPGALFLAVFVAMISSNDLGFDGPGNAAQILAGVSGRTWIVARHLASITVSWVVLILYCVAMISLYDDKLVATLFALGSFGMALGSGAIAVLFSAFNPFPTSPPGTNPWADKSGNSAGAYLSAFGALLTCWIPAAPGAGLMANGYFSGQTWVMWLGAVVVIVIPLAVYVGVFALASRRISNNMPEIYAKVGHWVT</sequence>
<keyword evidence="1" id="KW-1133">Transmembrane helix</keyword>
<feature type="transmembrane region" description="Helical" evidence="1">
    <location>
        <begin position="337"/>
        <end position="356"/>
    </location>
</feature>
<evidence type="ECO:0000313" key="2">
    <source>
        <dbReference type="EMBL" id="WIM66870.1"/>
    </source>
</evidence>
<feature type="transmembrane region" description="Helical" evidence="1">
    <location>
        <begin position="177"/>
        <end position="193"/>
    </location>
</feature>
<evidence type="ECO:0000313" key="3">
    <source>
        <dbReference type="Proteomes" id="UP001225598"/>
    </source>
</evidence>
<keyword evidence="1" id="KW-0472">Membrane</keyword>
<name>A0ABY8VB32_9CORY</name>
<feature type="transmembrane region" description="Helical" evidence="1">
    <location>
        <begin position="137"/>
        <end position="156"/>
    </location>
</feature>
<proteinExistence type="predicted"/>
<feature type="transmembrane region" description="Helical" evidence="1">
    <location>
        <begin position="377"/>
        <end position="402"/>
    </location>
</feature>